<feature type="transmembrane region" description="Helical" evidence="2">
    <location>
        <begin position="56"/>
        <end position="78"/>
    </location>
</feature>
<sequence>MSDLIARLGVRRNTSAPDSASWLVAAAVLAVVIPANDKIAANDVFFAAHGVSPIAWVAVLAVALIALWLVLAGVLTVLKRRLSPTAYDIAASAIMFVIAWFFAGNVLTETLFTGAPALGPIVGLIVAAAVTLLARRFTMGSPLFIFASLAAVVPVLLSVFAGGAAQAATPLDFDANPDRPSIVWVISDELQYPLVFDGSGEIRPEFPNLKALQADSTTYTHAYSAANYTDYAVPAMLTGISDIAAQGPERMQEVRANIGVVPSLASEYSVVMESPLYRFECDTTDCASVGASADGSLASRMMSFAADSAAIAGRTALARPFSDAFPSLDGKWRDFWSGGDEFGDNAEGNSVSKAIAGLRAAEQAAPTTPIFAFWHTIRTHAPWNVDRDGNEIYPSRLPIVDDAHMVGSNKAGTYSTAELQSIERRLYANSAIDFDRQLGLLVAELKATGRYDNTIIVVTADHGAGITTTADRRIGDTLAQRWTEVAHVPLMVKDPNQTEPVKVVAPRSTGQIAQTVLNAAGAAPSPALDLTPDLSNDLPEGPVFSTVGGGIMTPWVYQGAAEPDPWQPQDLTPLNVDYPFAIGIDQGLLGKPVPTGWVEVATESSDAIPGESSQQLVVITRVPGTCDPAITTGLVSSGGVVTGSVLWQAEGSNTPNRGWAIVPKTDTYNFWCTPTN</sequence>
<evidence type="ECO:0000313" key="4">
    <source>
        <dbReference type="EMBL" id="CAB4869754.1"/>
    </source>
</evidence>
<dbReference type="PANTHER" id="PTHR42693">
    <property type="entry name" value="ARYLSULFATASE FAMILY MEMBER"/>
    <property type="match status" value="1"/>
</dbReference>
<evidence type="ECO:0000259" key="3">
    <source>
        <dbReference type="Pfam" id="PF00884"/>
    </source>
</evidence>
<feature type="transmembrane region" description="Helical" evidence="2">
    <location>
        <begin position="85"/>
        <end position="103"/>
    </location>
</feature>
<proteinExistence type="inferred from homology"/>
<feature type="transmembrane region" description="Helical" evidence="2">
    <location>
        <begin position="143"/>
        <end position="165"/>
    </location>
</feature>
<dbReference type="SUPFAM" id="SSF53649">
    <property type="entry name" value="Alkaline phosphatase-like"/>
    <property type="match status" value="2"/>
</dbReference>
<dbReference type="InterPro" id="IPR017850">
    <property type="entry name" value="Alkaline_phosphatase_core_sf"/>
</dbReference>
<keyword evidence="2" id="KW-0472">Membrane</keyword>
<dbReference type="EMBL" id="CAFBLS010000058">
    <property type="protein sequence ID" value="CAB4869754.1"/>
    <property type="molecule type" value="Genomic_DNA"/>
</dbReference>
<feature type="transmembrane region" description="Helical" evidence="2">
    <location>
        <begin position="115"/>
        <end position="134"/>
    </location>
</feature>
<gene>
    <name evidence="4" type="ORF">UFOPK3402_00628</name>
</gene>
<dbReference type="PANTHER" id="PTHR42693:SF33">
    <property type="entry name" value="ARYLSULFATASE"/>
    <property type="match status" value="1"/>
</dbReference>
<dbReference type="Pfam" id="PF00884">
    <property type="entry name" value="Sulfatase"/>
    <property type="match status" value="2"/>
</dbReference>
<comment type="similarity">
    <text evidence="1">Belongs to the sulfatase family.</text>
</comment>
<keyword evidence="2" id="KW-0812">Transmembrane</keyword>
<feature type="transmembrane region" description="Helical" evidence="2">
    <location>
        <begin position="20"/>
        <end position="36"/>
    </location>
</feature>
<organism evidence="4">
    <name type="scientific">freshwater metagenome</name>
    <dbReference type="NCBI Taxonomy" id="449393"/>
    <lineage>
        <taxon>unclassified sequences</taxon>
        <taxon>metagenomes</taxon>
        <taxon>ecological metagenomes</taxon>
    </lineage>
</organism>
<accession>A0A6J7DLV5</accession>
<protein>
    <submittedName>
        <fullName evidence="4">Unannotated protein</fullName>
    </submittedName>
</protein>
<feature type="domain" description="Sulfatase N-terminal" evidence="3">
    <location>
        <begin position="180"/>
        <end position="243"/>
    </location>
</feature>
<reference evidence="4" key="1">
    <citation type="submission" date="2020-05" db="EMBL/GenBank/DDBJ databases">
        <authorList>
            <person name="Chiriac C."/>
            <person name="Salcher M."/>
            <person name="Ghai R."/>
            <person name="Kavagutti S V."/>
        </authorList>
    </citation>
    <scope>NUCLEOTIDE SEQUENCE</scope>
</reference>
<feature type="domain" description="Sulfatase N-terminal" evidence="3">
    <location>
        <begin position="351"/>
        <end position="522"/>
    </location>
</feature>
<keyword evidence="2" id="KW-1133">Transmembrane helix</keyword>
<name>A0A6J7DLV5_9ZZZZ</name>
<evidence type="ECO:0000256" key="1">
    <source>
        <dbReference type="ARBA" id="ARBA00008779"/>
    </source>
</evidence>
<dbReference type="InterPro" id="IPR050738">
    <property type="entry name" value="Sulfatase"/>
</dbReference>
<dbReference type="InterPro" id="IPR000917">
    <property type="entry name" value="Sulfatase_N"/>
</dbReference>
<dbReference type="AlphaFoldDB" id="A0A6J7DLV5"/>
<dbReference type="Gene3D" id="3.40.720.10">
    <property type="entry name" value="Alkaline Phosphatase, subunit A"/>
    <property type="match status" value="1"/>
</dbReference>
<dbReference type="GO" id="GO:0004065">
    <property type="term" value="F:arylsulfatase activity"/>
    <property type="evidence" value="ECO:0007669"/>
    <property type="project" value="TreeGrafter"/>
</dbReference>
<evidence type="ECO:0000256" key="2">
    <source>
        <dbReference type="SAM" id="Phobius"/>
    </source>
</evidence>